<feature type="domain" description="RABX5 catalytic core helical" evidence="1">
    <location>
        <begin position="76"/>
        <end position="139"/>
    </location>
</feature>
<dbReference type="Gene3D" id="1.10.246.120">
    <property type="match status" value="1"/>
</dbReference>
<sequence length="165" mass="19347">MESRLHRPPLTRRVSRIQGAIADIVAQFDPLQKPKDANGTMPNFEPSSYFKADTEGFDYNQFLNQLRQPGAKSIARNIRHFLNEFNRRPLTLKEQIRVIHDYLDFIVQKMAECEVWKDQSEQELENTREATEKLLMNRLCAQTFCPSTTDDDEKDKVLNQKINLF</sequence>
<dbReference type="GO" id="GO:0005085">
    <property type="term" value="F:guanyl-nucleotide exchange factor activity"/>
    <property type="evidence" value="ECO:0007669"/>
    <property type="project" value="InterPro"/>
</dbReference>
<dbReference type="EMBL" id="JANBPY010000965">
    <property type="protein sequence ID" value="KAJ1962430.1"/>
    <property type="molecule type" value="Genomic_DNA"/>
</dbReference>
<gene>
    <name evidence="2" type="ORF">IWQ62_003534</name>
</gene>
<dbReference type="PANTHER" id="PTHR23101:SF25">
    <property type="entry name" value="GTPASE-ACTIVATING PROTEIN AND VPS9 DOMAIN-CONTAINING PROTEIN 1"/>
    <property type="match status" value="1"/>
</dbReference>
<name>A0A9W8AUN0_9FUNG</name>
<keyword evidence="3" id="KW-1185">Reference proteome</keyword>
<evidence type="ECO:0000259" key="1">
    <source>
        <dbReference type="Pfam" id="PF18151"/>
    </source>
</evidence>
<dbReference type="AlphaFoldDB" id="A0A9W8AUN0"/>
<dbReference type="Proteomes" id="UP001150925">
    <property type="component" value="Unassembled WGS sequence"/>
</dbReference>
<dbReference type="GO" id="GO:0030139">
    <property type="term" value="C:endocytic vesicle"/>
    <property type="evidence" value="ECO:0007669"/>
    <property type="project" value="TreeGrafter"/>
</dbReference>
<dbReference type="SUPFAM" id="SSF109993">
    <property type="entry name" value="VPS9 domain"/>
    <property type="match status" value="1"/>
</dbReference>
<accession>A0A9W8AUN0</accession>
<dbReference type="Pfam" id="PF18151">
    <property type="entry name" value="DUF5601"/>
    <property type="match status" value="1"/>
</dbReference>
<feature type="non-terminal residue" evidence="2">
    <location>
        <position position="165"/>
    </location>
</feature>
<evidence type="ECO:0000313" key="3">
    <source>
        <dbReference type="Proteomes" id="UP001150925"/>
    </source>
</evidence>
<dbReference type="InterPro" id="IPR037191">
    <property type="entry name" value="VPS9_dom_sf"/>
</dbReference>
<dbReference type="GO" id="GO:0005829">
    <property type="term" value="C:cytosol"/>
    <property type="evidence" value="ECO:0007669"/>
    <property type="project" value="TreeGrafter"/>
</dbReference>
<dbReference type="OrthoDB" id="300289at2759"/>
<dbReference type="PANTHER" id="PTHR23101">
    <property type="entry name" value="RAB GDP/GTP EXCHANGE FACTOR"/>
    <property type="match status" value="1"/>
</dbReference>
<dbReference type="InterPro" id="IPR045046">
    <property type="entry name" value="Vps9-like"/>
</dbReference>
<proteinExistence type="predicted"/>
<dbReference type="GO" id="GO:0031267">
    <property type="term" value="F:small GTPase binding"/>
    <property type="evidence" value="ECO:0007669"/>
    <property type="project" value="TreeGrafter"/>
</dbReference>
<comment type="caution">
    <text evidence="2">The sequence shown here is derived from an EMBL/GenBank/DDBJ whole genome shotgun (WGS) entry which is preliminary data.</text>
</comment>
<dbReference type="InterPro" id="IPR041545">
    <property type="entry name" value="DUF5601"/>
</dbReference>
<dbReference type="GO" id="GO:0016192">
    <property type="term" value="P:vesicle-mediated transport"/>
    <property type="evidence" value="ECO:0007669"/>
    <property type="project" value="InterPro"/>
</dbReference>
<reference evidence="2" key="1">
    <citation type="submission" date="2022-07" db="EMBL/GenBank/DDBJ databases">
        <title>Phylogenomic reconstructions and comparative analyses of Kickxellomycotina fungi.</title>
        <authorList>
            <person name="Reynolds N.K."/>
            <person name="Stajich J.E."/>
            <person name="Barry K."/>
            <person name="Grigoriev I.V."/>
            <person name="Crous P."/>
            <person name="Smith M.E."/>
        </authorList>
    </citation>
    <scope>NUCLEOTIDE SEQUENCE</scope>
    <source>
        <strain evidence="2">RSA 1196</strain>
    </source>
</reference>
<evidence type="ECO:0000313" key="2">
    <source>
        <dbReference type="EMBL" id="KAJ1962430.1"/>
    </source>
</evidence>
<protein>
    <recommendedName>
        <fullName evidence="1">RABX5 catalytic core helical domain-containing protein</fullName>
    </recommendedName>
</protein>
<organism evidence="2 3">
    <name type="scientific">Dispira parvispora</name>
    <dbReference type="NCBI Taxonomy" id="1520584"/>
    <lineage>
        <taxon>Eukaryota</taxon>
        <taxon>Fungi</taxon>
        <taxon>Fungi incertae sedis</taxon>
        <taxon>Zoopagomycota</taxon>
        <taxon>Kickxellomycotina</taxon>
        <taxon>Dimargaritomycetes</taxon>
        <taxon>Dimargaritales</taxon>
        <taxon>Dimargaritaceae</taxon>
        <taxon>Dispira</taxon>
    </lineage>
</organism>